<dbReference type="GO" id="GO:0016020">
    <property type="term" value="C:membrane"/>
    <property type="evidence" value="ECO:0007669"/>
    <property type="project" value="UniProtKB-SubCell"/>
</dbReference>
<dbReference type="SMART" id="SM00184">
    <property type="entry name" value="RING"/>
    <property type="match status" value="1"/>
</dbReference>
<protein>
    <recommendedName>
        <fullName evidence="4">RING-type E3 ubiquitin transferase</fullName>
        <ecNumber evidence="4">2.3.2.27</ecNumber>
    </recommendedName>
</protein>
<proteinExistence type="predicted"/>
<dbReference type="GO" id="GO:0061630">
    <property type="term" value="F:ubiquitin protein ligase activity"/>
    <property type="evidence" value="ECO:0007669"/>
    <property type="project" value="UniProtKB-EC"/>
</dbReference>
<dbReference type="AlphaFoldDB" id="A0ABC9D287"/>
<evidence type="ECO:0000256" key="8">
    <source>
        <dbReference type="ARBA" id="ARBA00022771"/>
    </source>
</evidence>
<dbReference type="Pfam" id="PF13639">
    <property type="entry name" value="zf-RING_2"/>
    <property type="match status" value="1"/>
</dbReference>
<evidence type="ECO:0000256" key="9">
    <source>
        <dbReference type="ARBA" id="ARBA00022786"/>
    </source>
</evidence>
<evidence type="ECO:0000256" key="7">
    <source>
        <dbReference type="ARBA" id="ARBA00022723"/>
    </source>
</evidence>
<dbReference type="FunFam" id="3.30.40.10:FF:000233">
    <property type="entry name" value="RING-H2 finger protein ATL54"/>
    <property type="match status" value="1"/>
</dbReference>
<feature type="domain" description="RING-type" evidence="16">
    <location>
        <begin position="164"/>
        <end position="206"/>
    </location>
</feature>
<comment type="subcellular location">
    <subcellularLocation>
        <location evidence="2">Membrane</location>
        <topology evidence="2">Single-pass membrane protein</topology>
    </subcellularLocation>
</comment>
<feature type="transmembrane region" description="Helical" evidence="15">
    <location>
        <begin position="61"/>
        <end position="85"/>
    </location>
</feature>
<sequence length="472" mass="50751">MASSPFAISGTQPTWVPYEANKDCSQGLCNTYCPQWCYFIFPPPPPFDVGGPNPDDSSAPVFSPLVIAIIGVLAIAFLLVSYYTFISRYCGTFGSFRGRVLGSNSGGAARSGSGGGGGGGGHGQSRSQESWNVSPPTGMDEALISKITLCKYKRGDASVHTTDCSVCLGEFRDGESLRLLPKCSHAFHQQCIDKWLKSHSNCPLCRSNITFIAVGMGMATPEPPEGRGPGEGVGRDTRAAEVVVVMDDLEIMCEEQQSVAGSSDGDDHEADGGPAEGMDEADSKAEIREECPSPPKRGYSSSDLNPDSRMCIADVLQASMEDELMAARESGLLAGGAGTSRRCHGENSKEWGRGSRHAWQDAIDSLPTKRLPPAGRSCFSSKSGRGRDPDLPIKAGTNSWCRCHRRTVHQFVCILQCSVRSFQHFCCQLVVIGSVLFCSHVLSITESSIPFFQCTCSCEFSNMPTVFCFSNY</sequence>
<dbReference type="EC" id="2.3.2.27" evidence="4"/>
<dbReference type="EMBL" id="OZ075141">
    <property type="protein sequence ID" value="CAL5030326.1"/>
    <property type="molecule type" value="Genomic_DNA"/>
</dbReference>
<keyword evidence="9" id="KW-0833">Ubl conjugation pathway</keyword>
<keyword evidence="11 15" id="KW-1133">Transmembrane helix</keyword>
<keyword evidence="10" id="KW-0862">Zinc</keyword>
<feature type="region of interest" description="Disordered" evidence="14">
    <location>
        <begin position="256"/>
        <end position="305"/>
    </location>
</feature>
<dbReference type="InterPro" id="IPR001841">
    <property type="entry name" value="Znf_RING"/>
</dbReference>
<evidence type="ECO:0000256" key="5">
    <source>
        <dbReference type="ARBA" id="ARBA00022679"/>
    </source>
</evidence>
<evidence type="ECO:0000256" key="3">
    <source>
        <dbReference type="ARBA" id="ARBA00004906"/>
    </source>
</evidence>
<comment type="pathway">
    <text evidence="3">Protein modification; protein ubiquitination.</text>
</comment>
<evidence type="ECO:0000313" key="18">
    <source>
        <dbReference type="Proteomes" id="UP001497457"/>
    </source>
</evidence>
<evidence type="ECO:0000256" key="11">
    <source>
        <dbReference type="ARBA" id="ARBA00022989"/>
    </source>
</evidence>
<evidence type="ECO:0000256" key="4">
    <source>
        <dbReference type="ARBA" id="ARBA00012483"/>
    </source>
</evidence>
<feature type="compositionally biased region" description="Gly residues" evidence="14">
    <location>
        <begin position="112"/>
        <end position="123"/>
    </location>
</feature>
<dbReference type="InterPro" id="IPR044600">
    <property type="entry name" value="ATL1/ATL16-like"/>
</dbReference>
<evidence type="ECO:0000256" key="14">
    <source>
        <dbReference type="SAM" id="MobiDB-lite"/>
    </source>
</evidence>
<gene>
    <name evidence="17" type="ORF">URODEC1_LOCUS80904</name>
</gene>
<keyword evidence="6 15" id="KW-0812">Transmembrane</keyword>
<evidence type="ECO:0000256" key="13">
    <source>
        <dbReference type="PROSITE-ProRule" id="PRU00175"/>
    </source>
</evidence>
<keyword evidence="7" id="KW-0479">Metal-binding</keyword>
<evidence type="ECO:0000256" key="10">
    <source>
        <dbReference type="ARBA" id="ARBA00022833"/>
    </source>
</evidence>
<dbReference type="SUPFAM" id="SSF57850">
    <property type="entry name" value="RING/U-box"/>
    <property type="match status" value="1"/>
</dbReference>
<organism evidence="17 18">
    <name type="scientific">Urochloa decumbens</name>
    <dbReference type="NCBI Taxonomy" id="240449"/>
    <lineage>
        <taxon>Eukaryota</taxon>
        <taxon>Viridiplantae</taxon>
        <taxon>Streptophyta</taxon>
        <taxon>Embryophyta</taxon>
        <taxon>Tracheophyta</taxon>
        <taxon>Spermatophyta</taxon>
        <taxon>Magnoliopsida</taxon>
        <taxon>Liliopsida</taxon>
        <taxon>Poales</taxon>
        <taxon>Poaceae</taxon>
        <taxon>PACMAD clade</taxon>
        <taxon>Panicoideae</taxon>
        <taxon>Panicodae</taxon>
        <taxon>Paniceae</taxon>
        <taxon>Melinidinae</taxon>
        <taxon>Urochloa</taxon>
    </lineage>
</organism>
<feature type="compositionally biased region" description="Basic and acidic residues" evidence="14">
    <location>
        <begin position="343"/>
        <end position="353"/>
    </location>
</feature>
<dbReference type="PROSITE" id="PS50089">
    <property type="entry name" value="ZF_RING_2"/>
    <property type="match status" value="1"/>
</dbReference>
<keyword evidence="8 13" id="KW-0863">Zinc-finger</keyword>
<dbReference type="GO" id="GO:0008270">
    <property type="term" value="F:zinc ion binding"/>
    <property type="evidence" value="ECO:0007669"/>
    <property type="project" value="UniProtKB-KW"/>
</dbReference>
<evidence type="ECO:0000256" key="1">
    <source>
        <dbReference type="ARBA" id="ARBA00000900"/>
    </source>
</evidence>
<comment type="catalytic activity">
    <reaction evidence="1">
        <text>S-ubiquitinyl-[E2 ubiquitin-conjugating enzyme]-L-cysteine + [acceptor protein]-L-lysine = [E2 ubiquitin-conjugating enzyme]-L-cysteine + N(6)-ubiquitinyl-[acceptor protein]-L-lysine.</text>
        <dbReference type="EC" id="2.3.2.27"/>
    </reaction>
</comment>
<evidence type="ECO:0000313" key="17">
    <source>
        <dbReference type="EMBL" id="CAL5030326.1"/>
    </source>
</evidence>
<evidence type="ECO:0000256" key="15">
    <source>
        <dbReference type="SAM" id="Phobius"/>
    </source>
</evidence>
<keyword evidence="5" id="KW-0808">Transferase</keyword>
<evidence type="ECO:0000256" key="12">
    <source>
        <dbReference type="ARBA" id="ARBA00023136"/>
    </source>
</evidence>
<dbReference type="CDD" id="cd16461">
    <property type="entry name" value="RING-H2_EL5-like"/>
    <property type="match status" value="1"/>
</dbReference>
<dbReference type="Gene3D" id="3.30.40.10">
    <property type="entry name" value="Zinc/RING finger domain, C3HC4 (zinc finger)"/>
    <property type="match status" value="1"/>
</dbReference>
<dbReference type="PANTHER" id="PTHR46913">
    <property type="entry name" value="RING-H2 FINGER PROTEIN ATL16"/>
    <property type="match status" value="1"/>
</dbReference>
<evidence type="ECO:0000256" key="2">
    <source>
        <dbReference type="ARBA" id="ARBA00004167"/>
    </source>
</evidence>
<feature type="region of interest" description="Disordered" evidence="14">
    <location>
        <begin position="107"/>
        <end position="136"/>
    </location>
</feature>
<evidence type="ECO:0000256" key="6">
    <source>
        <dbReference type="ARBA" id="ARBA00022692"/>
    </source>
</evidence>
<keyword evidence="12 15" id="KW-0472">Membrane</keyword>
<evidence type="ECO:0000259" key="16">
    <source>
        <dbReference type="PROSITE" id="PS50089"/>
    </source>
</evidence>
<dbReference type="PANTHER" id="PTHR46913:SF22">
    <property type="entry name" value="RING-TYPE E3 UBIQUITIN TRANSFERASE"/>
    <property type="match status" value="1"/>
</dbReference>
<feature type="region of interest" description="Disordered" evidence="14">
    <location>
        <begin position="337"/>
        <end position="356"/>
    </location>
</feature>
<feature type="compositionally biased region" description="Basic and acidic residues" evidence="14">
    <location>
        <begin position="281"/>
        <end position="291"/>
    </location>
</feature>
<dbReference type="InterPro" id="IPR013083">
    <property type="entry name" value="Znf_RING/FYVE/PHD"/>
</dbReference>
<reference evidence="17" key="1">
    <citation type="submission" date="2024-10" db="EMBL/GenBank/DDBJ databases">
        <authorList>
            <person name="Ryan C."/>
        </authorList>
    </citation>
    <scope>NUCLEOTIDE SEQUENCE [LARGE SCALE GENOMIC DNA]</scope>
</reference>
<keyword evidence="18" id="KW-1185">Reference proteome</keyword>
<name>A0ABC9D287_9POAL</name>
<dbReference type="Proteomes" id="UP001497457">
    <property type="component" value="Chromosome 31b"/>
</dbReference>
<accession>A0ABC9D287</accession>